<evidence type="ECO:0000313" key="2">
    <source>
        <dbReference type="Proteomes" id="UP000178912"/>
    </source>
</evidence>
<organism evidence="1 2">
    <name type="scientific">Rhynchosporium agropyri</name>
    <dbReference type="NCBI Taxonomy" id="914238"/>
    <lineage>
        <taxon>Eukaryota</taxon>
        <taxon>Fungi</taxon>
        <taxon>Dikarya</taxon>
        <taxon>Ascomycota</taxon>
        <taxon>Pezizomycotina</taxon>
        <taxon>Leotiomycetes</taxon>
        <taxon>Helotiales</taxon>
        <taxon>Ploettnerulaceae</taxon>
        <taxon>Rhynchosporium</taxon>
    </lineage>
</organism>
<accession>A0A1E1K9Q9</accession>
<name>A0A1E1K9Q9_9HELO</name>
<evidence type="ECO:0000313" key="1">
    <source>
        <dbReference type="EMBL" id="CZS94807.1"/>
    </source>
</evidence>
<protein>
    <submittedName>
        <fullName evidence="1">Uncharacterized protein</fullName>
    </submittedName>
</protein>
<dbReference type="AlphaFoldDB" id="A0A1E1K9Q9"/>
<reference evidence="2" key="1">
    <citation type="submission" date="2016-03" db="EMBL/GenBank/DDBJ databases">
        <authorList>
            <person name="Guldener U."/>
        </authorList>
    </citation>
    <scope>NUCLEOTIDE SEQUENCE [LARGE SCALE GENOMIC DNA]</scope>
    <source>
        <strain evidence="2">04CH-RAC-A.6.1</strain>
    </source>
</reference>
<dbReference type="EMBL" id="FJUX01000020">
    <property type="protein sequence ID" value="CZS94807.1"/>
    <property type="molecule type" value="Genomic_DNA"/>
</dbReference>
<gene>
    <name evidence="1" type="ORF">RAG0_04657</name>
</gene>
<dbReference type="SUPFAM" id="SSF57850">
    <property type="entry name" value="RING/U-box"/>
    <property type="match status" value="1"/>
</dbReference>
<dbReference type="OrthoDB" id="1681166at2759"/>
<dbReference type="Proteomes" id="UP000178912">
    <property type="component" value="Unassembled WGS sequence"/>
</dbReference>
<dbReference type="CDD" id="cd16448">
    <property type="entry name" value="RING-H2"/>
    <property type="match status" value="1"/>
</dbReference>
<sequence length="802" mass="91878">MANQGPNIRGQDTLHQETETFMEDFISKCVFEDVLAVIEDVKQYEVEAGSKSKLLRGPMRHESSQEITCSERLKTVFKSVEKTAAGFPVDHPIKAKLDSLFGLWTTINSLMQIDRFLSLDQPSLLETPLSNGGNFSFTPMNPDRHTAFQTETDMRKLMIRLLHTPGLIKFEYDPLSDNGSFGMKYEGVAVVKALYVVGRLLLIDELDRVAPYGNDQFPRVNSNSASWWIRNTRKNIAATLEAVATFACSRPIPTEEELSRCVSDMRKLREEMGLRPLDDEEEEEVKDLEITRARETTDQEGLDANFAKKGFNFLDELQREITERLMVESDLDPLVLDLLRREDEFEAALSVEHFEDKLVNKQITLLSEQEIAERRPWAPKINTGNLNYSFVQDDGMLNSIETAVLNILRDMGLVNRHRRDFRLLRDWAGKRPWKQIYQLYDSENDREPPWVFRGVTIFNSKVIKPFVDVEGQNIDGYPPPPTSIRKVLPRLFGFLPVNTCLRSTKEKHGIDFRRQSCTLCKKKYYQGRDTSLPIRGFSSTVVELYCSSHHKFHLQCIFNFWDSRGKYLHSCPRCGEMAKLNYETVGVDPAQGNFVHNNQNYHVADLVVKSLNSEHPRLAKKARELYDVPFVPFSPKMGDDVMDMDEPVPPVTEAGRQFFQSEISKRAALEAMPVVWEGATFSSAVFASTLFRQPIMESEISNTSLELNLDTHELSLRSAATRFNQPRELAETMAKDMGDRYLKRQFESGRGDVYDVDKERVLPCARLAPSMEAAFLRGARRRREYTLREKIRKEGRGLGGLG</sequence>
<keyword evidence="2" id="KW-1185">Reference proteome</keyword>
<proteinExistence type="predicted"/>